<accession>A0AB33JUT2</accession>
<reference evidence="2" key="1">
    <citation type="submission" date="2024-07" db="EMBL/GenBank/DDBJ databases">
        <title>Complete genome sequences of cellulolytic bacteria, Kitasatospora sp. CMC57 and Streptomyces sp. CMC78, isolated from Japanese agricultural soil.</title>
        <authorList>
            <person name="Hashimoto T."/>
            <person name="Ito M."/>
            <person name="Iwamoto M."/>
            <person name="Fukahori D."/>
            <person name="Shoda T."/>
            <person name="Sakoda M."/>
            <person name="Morohoshi T."/>
            <person name="Mitsuboshi M."/>
            <person name="Nishizawa T."/>
        </authorList>
    </citation>
    <scope>NUCLEOTIDE SEQUENCE</scope>
    <source>
        <strain evidence="2">CMC57</strain>
    </source>
</reference>
<feature type="domain" description="DUF5753" evidence="1">
    <location>
        <begin position="2"/>
        <end position="65"/>
    </location>
</feature>
<evidence type="ECO:0000313" key="2">
    <source>
        <dbReference type="EMBL" id="BFP44137.1"/>
    </source>
</evidence>
<sequence>MTARLERGSLLTEGATSFAIVLEETVLRYPSGDQAAMRDQLARFTEVMKLPRVSLAVIPFSAPRKMWP</sequence>
<protein>
    <recommendedName>
        <fullName evidence="1">DUF5753 domain-containing protein</fullName>
    </recommendedName>
</protein>
<proteinExistence type="predicted"/>
<dbReference type="Pfam" id="PF19054">
    <property type="entry name" value="DUF5753"/>
    <property type="match status" value="1"/>
</dbReference>
<gene>
    <name evidence="2" type="ORF">KCMC57_05050</name>
</gene>
<dbReference type="AlphaFoldDB" id="A0AB33JUT2"/>
<dbReference type="InterPro" id="IPR043917">
    <property type="entry name" value="DUF5753"/>
</dbReference>
<evidence type="ECO:0000259" key="1">
    <source>
        <dbReference type="Pfam" id="PF19054"/>
    </source>
</evidence>
<dbReference type="EMBL" id="AP035881">
    <property type="protein sequence ID" value="BFP44137.1"/>
    <property type="molecule type" value="Genomic_DNA"/>
</dbReference>
<organism evidence="2">
    <name type="scientific">Kitasatospora sp. CMC57</name>
    <dbReference type="NCBI Taxonomy" id="3231513"/>
    <lineage>
        <taxon>Bacteria</taxon>
        <taxon>Bacillati</taxon>
        <taxon>Actinomycetota</taxon>
        <taxon>Actinomycetes</taxon>
        <taxon>Kitasatosporales</taxon>
        <taxon>Streptomycetaceae</taxon>
        <taxon>Kitasatospora</taxon>
    </lineage>
</organism>
<name>A0AB33JUT2_9ACTN</name>